<feature type="compositionally biased region" description="Basic and acidic residues" evidence="1">
    <location>
        <begin position="14"/>
        <end position="24"/>
    </location>
</feature>
<feature type="region of interest" description="Disordered" evidence="1">
    <location>
        <begin position="1"/>
        <end position="24"/>
    </location>
</feature>
<dbReference type="RefSeq" id="XP_049143855.1">
    <property type="nucleotide sequence ID" value="XM_049286712.1"/>
</dbReference>
<sequence length="134" mass="14418">MTAPQERNTIHRQGTLDHQPDVGRDPLRQRFGAAQGCLLAACFGGPGFSSAPDTQKPLAQIADPLWPLCPFLCSPLSAAACPWPGLGFLYAPSTRLQPSNRLRENYVTPGGRTQWEPNDDCFSSALDAISAPVV</sequence>
<dbReference type="AlphaFoldDB" id="A0A9Q8STD5"/>
<name>A0A9Q8STD5_9PEZI</name>
<organism evidence="2 3">
    <name type="scientific">Colletotrichum lupini</name>
    <dbReference type="NCBI Taxonomy" id="145971"/>
    <lineage>
        <taxon>Eukaryota</taxon>
        <taxon>Fungi</taxon>
        <taxon>Dikarya</taxon>
        <taxon>Ascomycota</taxon>
        <taxon>Pezizomycotina</taxon>
        <taxon>Sordariomycetes</taxon>
        <taxon>Hypocreomycetidae</taxon>
        <taxon>Glomerellales</taxon>
        <taxon>Glomerellaceae</taxon>
        <taxon>Colletotrichum</taxon>
        <taxon>Colletotrichum acutatum species complex</taxon>
    </lineage>
</organism>
<evidence type="ECO:0000313" key="3">
    <source>
        <dbReference type="Proteomes" id="UP000830671"/>
    </source>
</evidence>
<dbReference type="Proteomes" id="UP000830671">
    <property type="component" value="Chromosome 4"/>
</dbReference>
<reference evidence="2" key="1">
    <citation type="journal article" date="2021" name="Mol. Plant Microbe Interact.">
        <title>Complete Genome Sequence of the Plant-Pathogenic Fungus Colletotrichum lupini.</title>
        <authorList>
            <person name="Baroncelli R."/>
            <person name="Pensec F."/>
            <person name="Da Lio D."/>
            <person name="Boufleur T."/>
            <person name="Vicente I."/>
            <person name="Sarrocco S."/>
            <person name="Picot A."/>
            <person name="Baraldi E."/>
            <person name="Sukno S."/>
            <person name="Thon M."/>
            <person name="Le Floch G."/>
        </authorList>
    </citation>
    <scope>NUCLEOTIDE SEQUENCE</scope>
    <source>
        <strain evidence="2">IMI 504893</strain>
    </source>
</reference>
<proteinExistence type="predicted"/>
<protein>
    <submittedName>
        <fullName evidence="2">Uncharacterized protein</fullName>
    </submittedName>
</protein>
<evidence type="ECO:0000313" key="2">
    <source>
        <dbReference type="EMBL" id="UQC82232.1"/>
    </source>
</evidence>
<evidence type="ECO:0000256" key="1">
    <source>
        <dbReference type="SAM" id="MobiDB-lite"/>
    </source>
</evidence>
<dbReference type="EMBL" id="CP019476">
    <property type="protein sequence ID" value="UQC82232.1"/>
    <property type="molecule type" value="Genomic_DNA"/>
</dbReference>
<accession>A0A9Q8STD5</accession>
<keyword evidence="3" id="KW-1185">Reference proteome</keyword>
<dbReference type="GeneID" id="73341722"/>
<dbReference type="KEGG" id="clup:CLUP02_07719"/>
<gene>
    <name evidence="2" type="ORF">CLUP02_07719</name>
</gene>